<dbReference type="EMBL" id="JBEYBR010000007">
    <property type="protein sequence ID" value="MEU2121082.1"/>
    <property type="molecule type" value="Genomic_DNA"/>
</dbReference>
<accession>A0ABV2X5B0</accession>
<dbReference type="Gene3D" id="1.25.40.10">
    <property type="entry name" value="Tetratricopeptide repeat domain"/>
    <property type="match status" value="1"/>
</dbReference>
<evidence type="ECO:0008006" key="3">
    <source>
        <dbReference type="Google" id="ProtNLM"/>
    </source>
</evidence>
<dbReference type="InterPro" id="IPR011990">
    <property type="entry name" value="TPR-like_helical_dom_sf"/>
</dbReference>
<name>A0ABV2X5B0_9NOCA</name>
<organism evidence="1 2">
    <name type="scientific">Nocardia niwae</name>
    <dbReference type="NCBI Taxonomy" id="626084"/>
    <lineage>
        <taxon>Bacteria</taxon>
        <taxon>Bacillati</taxon>
        <taxon>Actinomycetota</taxon>
        <taxon>Actinomycetes</taxon>
        <taxon>Mycobacteriales</taxon>
        <taxon>Nocardiaceae</taxon>
        <taxon>Nocardia</taxon>
    </lineage>
</organism>
<keyword evidence="2" id="KW-1185">Reference proteome</keyword>
<comment type="caution">
    <text evidence="1">The sequence shown here is derived from an EMBL/GenBank/DDBJ whole genome shotgun (WGS) entry which is preliminary data.</text>
</comment>
<dbReference type="Proteomes" id="UP001550535">
    <property type="component" value="Unassembled WGS sequence"/>
</dbReference>
<reference evidence="1 2" key="1">
    <citation type="submission" date="2024-06" db="EMBL/GenBank/DDBJ databases">
        <title>The Natural Products Discovery Center: Release of the First 8490 Sequenced Strains for Exploring Actinobacteria Biosynthetic Diversity.</title>
        <authorList>
            <person name="Kalkreuter E."/>
            <person name="Kautsar S.A."/>
            <person name="Yang D."/>
            <person name="Bader C.D."/>
            <person name="Teijaro C.N."/>
            <person name="Fluegel L."/>
            <person name="Davis C.M."/>
            <person name="Simpson J.R."/>
            <person name="Lauterbach L."/>
            <person name="Steele A.D."/>
            <person name="Gui C."/>
            <person name="Meng S."/>
            <person name="Li G."/>
            <person name="Viehrig K."/>
            <person name="Ye F."/>
            <person name="Su P."/>
            <person name="Kiefer A.F."/>
            <person name="Nichols A."/>
            <person name="Cepeda A.J."/>
            <person name="Yan W."/>
            <person name="Fan B."/>
            <person name="Jiang Y."/>
            <person name="Adhikari A."/>
            <person name="Zheng C.-J."/>
            <person name="Schuster L."/>
            <person name="Cowan T.M."/>
            <person name="Smanski M.J."/>
            <person name="Chevrette M.G."/>
            <person name="De Carvalho L.P.S."/>
            <person name="Shen B."/>
        </authorList>
    </citation>
    <scope>NUCLEOTIDE SEQUENCE [LARGE SCALE GENOMIC DNA]</scope>
    <source>
        <strain evidence="1 2">NPDC019434</strain>
    </source>
</reference>
<proteinExistence type="predicted"/>
<protein>
    <recommendedName>
        <fullName evidence="3">Transcriptional regulator</fullName>
    </recommendedName>
</protein>
<sequence length="442" mass="48652">MRKSIREFAALLGVETTTITNWRSGLSAVTPRSGTQAILDTTYQQRATPEDRDRFERIVAEGEAVWRERHDRGRRSFAGPTVRAPYDGEAWPPRHQVDDVRRAEFLRGLVAVSATAVTDDVVAMATRPIDHAPARVGMDHVNRVRDWASLFRAADDAGLHIGDGMVAQLRVAVDYIRADMSEPVRSAMHAVVGTFFRVVGWAQYDRGDHEAARTSFRAGWHCAEQADEWWLRAAVLTCLARQDIYLGNADNALTLLGLASVRSDRLSLLRRADIAAVQSRAFGKLGNAVECMRAVDQAEQFFAEAQAQDHPDTDHEGFKSYYTESLLQGDTAQGLFDLAYHQNAEVRSATARLRTALNLSDEHARSRQLSLIRLAALELRHGDSDEGLALGIQAVESAGGTSSARVLDGLKLVYRAASADRLTSSPGAQELRRGIADLLHAS</sequence>
<evidence type="ECO:0000313" key="2">
    <source>
        <dbReference type="Proteomes" id="UP001550535"/>
    </source>
</evidence>
<evidence type="ECO:0000313" key="1">
    <source>
        <dbReference type="EMBL" id="MEU2121082.1"/>
    </source>
</evidence>
<gene>
    <name evidence="1" type="ORF">ABZ507_04540</name>
</gene>
<dbReference type="RefSeq" id="WP_357810386.1">
    <property type="nucleotide sequence ID" value="NZ_JBEYBM010000033.1"/>
</dbReference>